<evidence type="ECO:0000313" key="1">
    <source>
        <dbReference type="EMBL" id="MDW8800818.1"/>
    </source>
</evidence>
<protein>
    <submittedName>
        <fullName evidence="1">Uncharacterized protein</fullName>
    </submittedName>
</protein>
<gene>
    <name evidence="1" type="ORF">P8V03_06585</name>
</gene>
<name>A0ABU4JRN9_9CLOT</name>
<dbReference type="RefSeq" id="WP_261672565.1">
    <property type="nucleotide sequence ID" value="NZ_JARUJP010000006.1"/>
</dbReference>
<organism evidence="1 2">
    <name type="scientific">Clostridium tanneri</name>
    <dbReference type="NCBI Taxonomy" id="3037988"/>
    <lineage>
        <taxon>Bacteria</taxon>
        <taxon>Bacillati</taxon>
        <taxon>Bacillota</taxon>
        <taxon>Clostridia</taxon>
        <taxon>Eubacteriales</taxon>
        <taxon>Clostridiaceae</taxon>
        <taxon>Clostridium</taxon>
    </lineage>
</organism>
<accession>A0ABU4JRN9</accession>
<sequence length="70" mass="7957">MDIKSNVDLEKLNRIDSGQSFEYRDIVKEDLPLSRHPEDGALFKKEVEDGVVDDVVVSDPGANHIEYKKL</sequence>
<reference evidence="1 2" key="1">
    <citation type="submission" date="2023-04" db="EMBL/GenBank/DDBJ databases">
        <title>Clostridium tannerae sp. nov., isolated from the fecal material of an alpaca.</title>
        <authorList>
            <person name="Miller S."/>
            <person name="Hendry M."/>
            <person name="King J."/>
            <person name="Sankaranarayanan K."/>
            <person name="Lawson P.A."/>
        </authorList>
    </citation>
    <scope>NUCLEOTIDE SEQUENCE [LARGE SCALE GENOMIC DNA]</scope>
    <source>
        <strain evidence="1 2">A1-XYC3</strain>
    </source>
</reference>
<comment type="caution">
    <text evidence="1">The sequence shown here is derived from an EMBL/GenBank/DDBJ whole genome shotgun (WGS) entry which is preliminary data.</text>
</comment>
<dbReference type="Proteomes" id="UP001281656">
    <property type="component" value="Unassembled WGS sequence"/>
</dbReference>
<proteinExistence type="predicted"/>
<dbReference type="EMBL" id="JARUJP010000006">
    <property type="protein sequence ID" value="MDW8800818.1"/>
    <property type="molecule type" value="Genomic_DNA"/>
</dbReference>
<evidence type="ECO:0000313" key="2">
    <source>
        <dbReference type="Proteomes" id="UP001281656"/>
    </source>
</evidence>
<keyword evidence="2" id="KW-1185">Reference proteome</keyword>